<evidence type="ECO:0000313" key="3">
    <source>
        <dbReference type="Proteomes" id="UP001551329"/>
    </source>
</evidence>
<comment type="caution">
    <text evidence="2">The sequence shown here is derived from an EMBL/GenBank/DDBJ whole genome shotgun (WGS) entry which is preliminary data.</text>
</comment>
<feature type="chain" id="PRO_5046868927" description="WD40 repeat protein" evidence="1">
    <location>
        <begin position="25"/>
        <end position="380"/>
    </location>
</feature>
<feature type="signal peptide" evidence="1">
    <location>
        <begin position="1"/>
        <end position="24"/>
    </location>
</feature>
<dbReference type="EMBL" id="JBEZAE010000010">
    <property type="protein sequence ID" value="MEU7071982.1"/>
    <property type="molecule type" value="Genomic_DNA"/>
</dbReference>
<evidence type="ECO:0000256" key="1">
    <source>
        <dbReference type="SAM" id="SignalP"/>
    </source>
</evidence>
<sequence length="380" mass="40372">MGRRFRSGLALAAATLLLSACGESGDTGLDGALGDAPKGVADVKKAPLGQEGTISLMFCTDRPDSQGDTVFGVTLRSFSAKDGKLVAERYAVTPSDFEPASGCEGDGPTKPATSAFSKDLSMLAGISDSSRAAAVDTATGQEIAPPDPDAFGKDLGVEDVAFHPETDELWYNSDPDHIGSSEPMYFRDVKGGPATQKSVPYEQIGARLAKGGAMARTILAADGYQSPISPSGVVAIHNDSEGLGLWRPNIGGDQHLKQFESAALGKGNNDKPENCNPAFWRDDTTLVCHYDSLTQLTFSPDHQRVTKTVELLPESDRNTVDPTPSPDGKSFVFLSRNANDQWVLYRSEFATPGAQPVKVAALDLPIDGADDHRVSLVRWN</sequence>
<proteinExistence type="predicted"/>
<dbReference type="Proteomes" id="UP001551329">
    <property type="component" value="Unassembled WGS sequence"/>
</dbReference>
<evidence type="ECO:0008006" key="4">
    <source>
        <dbReference type="Google" id="ProtNLM"/>
    </source>
</evidence>
<keyword evidence="3" id="KW-1185">Reference proteome</keyword>
<dbReference type="PROSITE" id="PS51257">
    <property type="entry name" value="PROKAR_LIPOPROTEIN"/>
    <property type="match status" value="1"/>
</dbReference>
<dbReference type="SUPFAM" id="SSF82171">
    <property type="entry name" value="DPP6 N-terminal domain-like"/>
    <property type="match status" value="1"/>
</dbReference>
<reference evidence="2 3" key="1">
    <citation type="submission" date="2024-06" db="EMBL/GenBank/DDBJ databases">
        <title>The Natural Products Discovery Center: Release of the First 8490 Sequenced Strains for Exploring Actinobacteria Biosynthetic Diversity.</title>
        <authorList>
            <person name="Kalkreuter E."/>
            <person name="Kautsar S.A."/>
            <person name="Yang D."/>
            <person name="Bader C.D."/>
            <person name="Teijaro C.N."/>
            <person name="Fluegel L."/>
            <person name="Davis C.M."/>
            <person name="Simpson J.R."/>
            <person name="Lauterbach L."/>
            <person name="Steele A.D."/>
            <person name="Gui C."/>
            <person name="Meng S."/>
            <person name="Li G."/>
            <person name="Viehrig K."/>
            <person name="Ye F."/>
            <person name="Su P."/>
            <person name="Kiefer A.F."/>
            <person name="Nichols A."/>
            <person name="Cepeda A.J."/>
            <person name="Yan W."/>
            <person name="Fan B."/>
            <person name="Jiang Y."/>
            <person name="Adhikari A."/>
            <person name="Zheng C.-J."/>
            <person name="Schuster L."/>
            <person name="Cowan T.M."/>
            <person name="Smanski M.J."/>
            <person name="Chevrette M.G."/>
            <person name="De Carvalho L.P.S."/>
            <person name="Shen B."/>
        </authorList>
    </citation>
    <scope>NUCLEOTIDE SEQUENCE [LARGE SCALE GENOMIC DNA]</scope>
    <source>
        <strain evidence="2 3">NPDC045974</strain>
    </source>
</reference>
<dbReference type="InterPro" id="IPR011659">
    <property type="entry name" value="WD40"/>
</dbReference>
<keyword evidence="1" id="KW-0732">Signal</keyword>
<protein>
    <recommendedName>
        <fullName evidence="4">WD40 repeat protein</fullName>
    </recommendedName>
</protein>
<organism evidence="2 3">
    <name type="scientific">Streptomyces narbonensis</name>
    <dbReference type="NCBI Taxonomy" id="67333"/>
    <lineage>
        <taxon>Bacteria</taxon>
        <taxon>Bacillati</taxon>
        <taxon>Actinomycetota</taxon>
        <taxon>Actinomycetes</taxon>
        <taxon>Kitasatosporales</taxon>
        <taxon>Streptomycetaceae</taxon>
        <taxon>Streptomyces</taxon>
    </lineage>
</organism>
<evidence type="ECO:0000313" key="2">
    <source>
        <dbReference type="EMBL" id="MEU7071982.1"/>
    </source>
</evidence>
<gene>
    <name evidence="2" type="ORF">AB0A88_17820</name>
</gene>
<dbReference type="Pfam" id="PF07676">
    <property type="entry name" value="PD40"/>
    <property type="match status" value="1"/>
</dbReference>
<name>A0ABV3CB25_9ACTN</name>
<dbReference type="RefSeq" id="WP_358475825.1">
    <property type="nucleotide sequence ID" value="NZ_JBEZAE010000010.1"/>
</dbReference>
<accession>A0ABV3CB25</accession>